<reference evidence="2" key="1">
    <citation type="submission" date="2019-10" db="EMBL/GenBank/DDBJ databases">
        <title>The sequence and de novo assembly of the wild yak genome.</title>
        <authorList>
            <person name="Liu Y."/>
        </authorList>
    </citation>
    <scope>NUCLEOTIDE SEQUENCE [LARGE SCALE GENOMIC DNA]</scope>
    <source>
        <strain evidence="2">WY2019</strain>
    </source>
</reference>
<dbReference type="Proteomes" id="UP000322234">
    <property type="component" value="Unassembled WGS sequence"/>
</dbReference>
<evidence type="ECO:0000313" key="3">
    <source>
        <dbReference type="Proteomes" id="UP000322234"/>
    </source>
</evidence>
<comment type="caution">
    <text evidence="2">The sequence shown here is derived from an EMBL/GenBank/DDBJ whole genome shotgun (WGS) entry which is preliminary data.</text>
</comment>
<organism evidence="2 3">
    <name type="scientific">Bos mutus</name>
    <name type="common">wild yak</name>
    <dbReference type="NCBI Taxonomy" id="72004"/>
    <lineage>
        <taxon>Eukaryota</taxon>
        <taxon>Metazoa</taxon>
        <taxon>Chordata</taxon>
        <taxon>Craniata</taxon>
        <taxon>Vertebrata</taxon>
        <taxon>Euteleostomi</taxon>
        <taxon>Mammalia</taxon>
        <taxon>Eutheria</taxon>
        <taxon>Laurasiatheria</taxon>
        <taxon>Artiodactyla</taxon>
        <taxon>Ruminantia</taxon>
        <taxon>Pecora</taxon>
        <taxon>Bovidae</taxon>
        <taxon>Bovinae</taxon>
        <taxon>Bos</taxon>
    </lineage>
</organism>
<keyword evidence="3" id="KW-1185">Reference proteome</keyword>
<name>A0A6B0R9Q2_9CETA</name>
<feature type="region of interest" description="Disordered" evidence="1">
    <location>
        <begin position="60"/>
        <end position="102"/>
    </location>
</feature>
<feature type="compositionally biased region" description="Basic and acidic residues" evidence="1">
    <location>
        <begin position="84"/>
        <end position="93"/>
    </location>
</feature>
<gene>
    <name evidence="2" type="ORF">E5288_WYG020760</name>
</gene>
<evidence type="ECO:0000313" key="2">
    <source>
        <dbReference type="EMBL" id="MXQ84594.1"/>
    </source>
</evidence>
<proteinExistence type="predicted"/>
<accession>A0A6B0R9Q2</accession>
<dbReference type="AlphaFoldDB" id="A0A6B0R9Q2"/>
<evidence type="ECO:0000256" key="1">
    <source>
        <dbReference type="SAM" id="MobiDB-lite"/>
    </source>
</evidence>
<sequence>MGDFTHAYQKVVYAMSGIQSRQSLEWVERKLSKLWNHKLQCRKVVLGKEPVSVPVSLCRDAVKDSDAERNEPWKLETTGGDSSAEMKRTDKSHNLRVHSIHT</sequence>
<protein>
    <submittedName>
        <fullName evidence="2">Uncharacterized protein</fullName>
    </submittedName>
</protein>
<dbReference type="EMBL" id="VBQZ03000021">
    <property type="protein sequence ID" value="MXQ84594.1"/>
    <property type="molecule type" value="Genomic_DNA"/>
</dbReference>
<feature type="compositionally biased region" description="Basic and acidic residues" evidence="1">
    <location>
        <begin position="60"/>
        <end position="74"/>
    </location>
</feature>